<name>A0ABY1S3X2_9GAMM</name>
<evidence type="ECO:0000259" key="1">
    <source>
        <dbReference type="Pfam" id="PF11008"/>
    </source>
</evidence>
<dbReference type="InterPro" id="IPR022548">
    <property type="entry name" value="DUF2846"/>
</dbReference>
<evidence type="ECO:0000313" key="3">
    <source>
        <dbReference type="Proteomes" id="UP001159257"/>
    </source>
</evidence>
<dbReference type="RefSeq" id="WP_239041759.1">
    <property type="nucleotide sequence ID" value="NZ_BAAAEY010000018.1"/>
</dbReference>
<organism evidence="2 3">
    <name type="scientific">Marinobacterium sediminicola</name>
    <dbReference type="NCBI Taxonomy" id="518898"/>
    <lineage>
        <taxon>Bacteria</taxon>
        <taxon>Pseudomonadati</taxon>
        <taxon>Pseudomonadota</taxon>
        <taxon>Gammaproteobacteria</taxon>
        <taxon>Oceanospirillales</taxon>
        <taxon>Oceanospirillaceae</taxon>
        <taxon>Marinobacterium</taxon>
    </lineage>
</organism>
<gene>
    <name evidence="2" type="ORF">SAMN04487964_12113</name>
</gene>
<proteinExistence type="predicted"/>
<protein>
    <recommendedName>
        <fullName evidence="1">DUF2846 domain-containing protein</fullName>
    </recommendedName>
</protein>
<sequence length="149" mass="16334">MSIRSVFAVISVLWVMLLGGCASVPMDSMSSDSESKQFIVPADKSSIYVYRNETFGGAIPMTVALNGRVAGQTGPKTYFHWVVDPGRHEISSITENTSTLVIDTQPGESYYIWQEVKMGLWMARSLLQQVDTPTGQAGVLECKKAHSNL</sequence>
<feature type="domain" description="DUF2846" evidence="1">
    <location>
        <begin position="42"/>
        <end position="119"/>
    </location>
</feature>
<dbReference type="Pfam" id="PF11008">
    <property type="entry name" value="DUF2846"/>
    <property type="match status" value="1"/>
</dbReference>
<dbReference type="PROSITE" id="PS51257">
    <property type="entry name" value="PROKAR_LIPOPROTEIN"/>
    <property type="match status" value="1"/>
</dbReference>
<keyword evidence="3" id="KW-1185">Reference proteome</keyword>
<dbReference type="EMBL" id="FXWV01000021">
    <property type="protein sequence ID" value="SMR78347.1"/>
    <property type="molecule type" value="Genomic_DNA"/>
</dbReference>
<dbReference type="Proteomes" id="UP001159257">
    <property type="component" value="Unassembled WGS sequence"/>
</dbReference>
<comment type="caution">
    <text evidence="2">The sequence shown here is derived from an EMBL/GenBank/DDBJ whole genome shotgun (WGS) entry which is preliminary data.</text>
</comment>
<accession>A0ABY1S3X2</accession>
<reference evidence="2 3" key="1">
    <citation type="submission" date="2017-05" db="EMBL/GenBank/DDBJ databases">
        <authorList>
            <person name="Varghese N."/>
            <person name="Submissions S."/>
        </authorList>
    </citation>
    <scope>NUCLEOTIDE SEQUENCE [LARGE SCALE GENOMIC DNA]</scope>
    <source>
        <strain evidence="2 3">CGMCC 1.7287</strain>
    </source>
</reference>
<evidence type="ECO:0000313" key="2">
    <source>
        <dbReference type="EMBL" id="SMR78347.1"/>
    </source>
</evidence>